<evidence type="ECO:0000313" key="5">
    <source>
        <dbReference type="EMBL" id="TYK65335.1"/>
    </source>
</evidence>
<keyword evidence="3" id="KW-0378">Hydrolase</keyword>
<dbReference type="InterPro" id="IPR037038">
    <property type="entry name" value="HepT-like_sf"/>
</dbReference>
<comment type="caution">
    <text evidence="5">The sequence shown here is derived from an EMBL/GenBank/DDBJ whole genome shotgun (WGS) entry which is preliminary data.</text>
</comment>
<reference evidence="5 6" key="1">
    <citation type="submission" date="2019-08" db="EMBL/GenBank/DDBJ databases">
        <title>Microbe sample from Colwellia echini.</title>
        <authorList>
            <person name="Christiansen L."/>
            <person name="Pathiraja D."/>
            <person name="Schultz-Johansen M."/>
            <person name="Choi I.-G."/>
            <person name="Stougaard P."/>
        </authorList>
    </citation>
    <scope>NUCLEOTIDE SEQUENCE [LARGE SCALE GENOMIC DNA]</scope>
    <source>
        <strain evidence="5 6">A3</strain>
    </source>
</reference>
<evidence type="ECO:0000256" key="3">
    <source>
        <dbReference type="ARBA" id="ARBA00022801"/>
    </source>
</evidence>
<evidence type="ECO:0000256" key="2">
    <source>
        <dbReference type="ARBA" id="ARBA00022722"/>
    </source>
</evidence>
<dbReference type="Gene3D" id="1.20.120.580">
    <property type="entry name" value="bsu32300-like"/>
    <property type="match status" value="1"/>
</dbReference>
<dbReference type="Pfam" id="PF01934">
    <property type="entry name" value="HepT-like"/>
    <property type="match status" value="1"/>
</dbReference>
<dbReference type="EMBL" id="PJAI02000011">
    <property type="protein sequence ID" value="TYK65335.1"/>
    <property type="molecule type" value="Genomic_DNA"/>
</dbReference>
<dbReference type="NCBIfam" id="NF047751">
    <property type="entry name" value="HepT_toxin"/>
    <property type="match status" value="1"/>
</dbReference>
<evidence type="ECO:0000313" key="6">
    <source>
        <dbReference type="Proteomes" id="UP000815846"/>
    </source>
</evidence>
<protein>
    <submittedName>
        <fullName evidence="5">DUF86 domain-containing protein</fullName>
    </submittedName>
</protein>
<keyword evidence="2" id="KW-0540">Nuclease</keyword>
<dbReference type="Proteomes" id="UP000815846">
    <property type="component" value="Unassembled WGS sequence"/>
</dbReference>
<comment type="similarity">
    <text evidence="4">Belongs to the HepT RNase toxin family.</text>
</comment>
<name>A0ABY3MVV6_9GAMM</name>
<dbReference type="PANTHER" id="PTHR33397">
    <property type="entry name" value="UPF0331 PROTEIN YUTE"/>
    <property type="match status" value="1"/>
</dbReference>
<evidence type="ECO:0000256" key="1">
    <source>
        <dbReference type="ARBA" id="ARBA00022649"/>
    </source>
</evidence>
<dbReference type="InterPro" id="IPR008201">
    <property type="entry name" value="HepT-like"/>
</dbReference>
<accession>A0ABY3MVV6</accession>
<dbReference type="PANTHER" id="PTHR33397:SF5">
    <property type="entry name" value="RNASE YUTE-RELATED"/>
    <property type="match status" value="1"/>
</dbReference>
<dbReference type="InterPro" id="IPR052379">
    <property type="entry name" value="Type_VII_TA_RNase"/>
</dbReference>
<evidence type="ECO:0000256" key="4">
    <source>
        <dbReference type="ARBA" id="ARBA00024207"/>
    </source>
</evidence>
<dbReference type="SUPFAM" id="SSF81593">
    <property type="entry name" value="Nucleotidyltransferase substrate binding subunit/domain"/>
    <property type="match status" value="1"/>
</dbReference>
<proteinExistence type="inferred from homology"/>
<gene>
    <name evidence="5" type="ORF">CWS31_010730</name>
</gene>
<sequence>MVDQGLKLYLKEVRIHINEYELELKELSELNVLNSRDYRASERLLQLLTEVSIGLAKHWLKSIKKESGTSAYQTFAALENLNVICDKELTEWRKIIGLRNSLVHDYLNVDKSIIKLIIKEEKYQSILLFCHLAIKALEQ</sequence>
<keyword evidence="6" id="KW-1185">Reference proteome</keyword>
<dbReference type="RefSeq" id="WP_101345392.1">
    <property type="nucleotide sequence ID" value="NZ_PJAI02000011.1"/>
</dbReference>
<keyword evidence="1" id="KW-1277">Toxin-antitoxin system</keyword>
<organism evidence="5 6">
    <name type="scientific">Colwellia echini</name>
    <dbReference type="NCBI Taxonomy" id="1982103"/>
    <lineage>
        <taxon>Bacteria</taxon>
        <taxon>Pseudomonadati</taxon>
        <taxon>Pseudomonadota</taxon>
        <taxon>Gammaproteobacteria</taxon>
        <taxon>Alteromonadales</taxon>
        <taxon>Colwelliaceae</taxon>
        <taxon>Colwellia</taxon>
    </lineage>
</organism>